<dbReference type="EMBL" id="NPEF02000002">
    <property type="protein sequence ID" value="MDV6234793.1"/>
    <property type="molecule type" value="Genomic_DNA"/>
</dbReference>
<accession>A0AAE4QKP6</accession>
<dbReference type="AlphaFoldDB" id="A0AAE4QKP6"/>
<protein>
    <submittedName>
        <fullName evidence="1">Uncharacterized protein</fullName>
    </submittedName>
</protein>
<dbReference type="Proteomes" id="UP000232122">
    <property type="component" value="Unassembled WGS sequence"/>
</dbReference>
<name>A0AAE4QKP6_9LEPT</name>
<sequence>MCTTFKYAKLEKDSLRILRDFERKLDGLILVAYSSPLERW</sequence>
<evidence type="ECO:0000313" key="2">
    <source>
        <dbReference type="Proteomes" id="UP000232122"/>
    </source>
</evidence>
<gene>
    <name evidence="1" type="ORF">CH379_004005</name>
</gene>
<keyword evidence="2" id="KW-1185">Reference proteome</keyword>
<reference evidence="1 2" key="1">
    <citation type="journal article" date="2018" name="Microb. Genom.">
        <title>Deciphering the unexplored Leptospira diversity from soils uncovers genomic evolution to virulence.</title>
        <authorList>
            <person name="Thibeaux R."/>
            <person name="Iraola G."/>
            <person name="Ferres I."/>
            <person name="Bierque E."/>
            <person name="Girault D."/>
            <person name="Soupe-Gilbert M.E."/>
            <person name="Picardeau M."/>
            <person name="Goarant C."/>
        </authorList>
    </citation>
    <scope>NUCLEOTIDE SEQUENCE [LARGE SCALE GENOMIC DNA]</scope>
    <source>
        <strain evidence="1 2">ATI7-C-A5</strain>
    </source>
</reference>
<dbReference type="RefSeq" id="WP_279306070.1">
    <property type="nucleotide sequence ID" value="NZ_NPEF02000002.1"/>
</dbReference>
<evidence type="ECO:0000313" key="1">
    <source>
        <dbReference type="EMBL" id="MDV6234793.1"/>
    </source>
</evidence>
<proteinExistence type="predicted"/>
<organism evidence="1 2">
    <name type="scientific">Leptospira ellisii</name>
    <dbReference type="NCBI Taxonomy" id="2023197"/>
    <lineage>
        <taxon>Bacteria</taxon>
        <taxon>Pseudomonadati</taxon>
        <taxon>Spirochaetota</taxon>
        <taxon>Spirochaetia</taxon>
        <taxon>Leptospirales</taxon>
        <taxon>Leptospiraceae</taxon>
        <taxon>Leptospira</taxon>
    </lineage>
</organism>
<comment type="caution">
    <text evidence="1">The sequence shown here is derived from an EMBL/GenBank/DDBJ whole genome shotgun (WGS) entry which is preliminary data.</text>
</comment>